<proteinExistence type="predicted"/>
<sequence>MPEAAELESLAAEHARLRDAEVVASTTVSDLEREQKRADTDVEQVRTRKARDQKRLDDGQVASPKELENLQSEIASLERRQSVLEDTELEVMERLEQAQREAESTASERESVGRKAQEVQAARDAAWAEIDQEAASVRDERAAIAAEMPDELLSLYEKIRSERDGVGAAALHQKRCEGCRLQLDAAELNHIRGLAPEVVVRHEECRRILVRTAESGV</sequence>
<dbReference type="InterPro" id="IPR003743">
    <property type="entry name" value="Zf-RING_7"/>
</dbReference>
<protein>
    <submittedName>
        <fullName evidence="4">Uncharacterized protein</fullName>
    </submittedName>
</protein>
<dbReference type="EMBL" id="PYGE01000009">
    <property type="protein sequence ID" value="PSL02856.1"/>
    <property type="molecule type" value="Genomic_DNA"/>
</dbReference>
<dbReference type="Gene3D" id="1.10.287.1490">
    <property type="match status" value="1"/>
</dbReference>
<dbReference type="Pfam" id="PF24481">
    <property type="entry name" value="CT398_CC"/>
    <property type="match status" value="1"/>
</dbReference>
<evidence type="ECO:0000313" key="4">
    <source>
        <dbReference type="EMBL" id="PSL02856.1"/>
    </source>
</evidence>
<feature type="region of interest" description="Disordered" evidence="1">
    <location>
        <begin position="96"/>
        <end position="117"/>
    </location>
</feature>
<dbReference type="AlphaFoldDB" id="A0A2P8E059"/>
<dbReference type="PANTHER" id="PTHR39082">
    <property type="entry name" value="PHOSPHOLIPASE C-BETA-2-RELATED"/>
    <property type="match status" value="1"/>
</dbReference>
<gene>
    <name evidence="4" type="ORF">CLV30_109164</name>
</gene>
<feature type="domain" description="C4-type zinc ribbon" evidence="2">
    <location>
        <begin position="175"/>
        <end position="209"/>
    </location>
</feature>
<comment type="caution">
    <text evidence="4">The sequence shown here is derived from an EMBL/GenBank/DDBJ whole genome shotgun (WGS) entry which is preliminary data.</text>
</comment>
<dbReference type="Pfam" id="PF02591">
    <property type="entry name" value="Zn_ribbon_9"/>
    <property type="match status" value="1"/>
</dbReference>
<feature type="region of interest" description="Disordered" evidence="1">
    <location>
        <begin position="21"/>
        <end position="73"/>
    </location>
</feature>
<accession>A0A2P8E059</accession>
<evidence type="ECO:0000259" key="2">
    <source>
        <dbReference type="Pfam" id="PF02591"/>
    </source>
</evidence>
<keyword evidence="5" id="KW-1185">Reference proteome</keyword>
<dbReference type="PANTHER" id="PTHR39082:SF1">
    <property type="entry name" value="SCAVENGER RECEPTOR CLASS A MEMBER 3"/>
    <property type="match status" value="1"/>
</dbReference>
<organism evidence="4 5">
    <name type="scientific">Haloactinopolyspora alba</name>
    <dbReference type="NCBI Taxonomy" id="648780"/>
    <lineage>
        <taxon>Bacteria</taxon>
        <taxon>Bacillati</taxon>
        <taxon>Actinomycetota</taxon>
        <taxon>Actinomycetes</taxon>
        <taxon>Jiangellales</taxon>
        <taxon>Jiangellaceae</taxon>
        <taxon>Haloactinopolyspora</taxon>
    </lineage>
</organism>
<evidence type="ECO:0000313" key="5">
    <source>
        <dbReference type="Proteomes" id="UP000243528"/>
    </source>
</evidence>
<dbReference type="InterPro" id="IPR056003">
    <property type="entry name" value="CT398_CC_hairpin"/>
</dbReference>
<feature type="domain" description="CT398-like coiled coil hairpin" evidence="3">
    <location>
        <begin position="1"/>
        <end position="162"/>
    </location>
</feature>
<evidence type="ECO:0000256" key="1">
    <source>
        <dbReference type="SAM" id="MobiDB-lite"/>
    </source>
</evidence>
<name>A0A2P8E059_9ACTN</name>
<feature type="compositionally biased region" description="Basic and acidic residues" evidence="1">
    <location>
        <begin position="30"/>
        <end position="46"/>
    </location>
</feature>
<dbReference type="Proteomes" id="UP000243528">
    <property type="component" value="Unassembled WGS sequence"/>
</dbReference>
<reference evidence="4 5" key="1">
    <citation type="submission" date="2018-03" db="EMBL/GenBank/DDBJ databases">
        <title>Genomic Encyclopedia of Archaeal and Bacterial Type Strains, Phase II (KMG-II): from individual species to whole genera.</title>
        <authorList>
            <person name="Goeker M."/>
        </authorList>
    </citation>
    <scope>NUCLEOTIDE SEQUENCE [LARGE SCALE GENOMIC DNA]</scope>
    <source>
        <strain evidence="4 5">DSM 45211</strain>
    </source>
</reference>
<evidence type="ECO:0000259" key="3">
    <source>
        <dbReference type="Pfam" id="PF24481"/>
    </source>
</evidence>
<dbReference type="InterPro" id="IPR052376">
    <property type="entry name" value="Oxidative_Scav/Glycosyltrans"/>
</dbReference>